<reference evidence="1" key="1">
    <citation type="submission" date="2023-08" db="EMBL/GenBank/DDBJ databases">
        <authorList>
            <person name="Alioto T."/>
            <person name="Alioto T."/>
            <person name="Gomez Garrido J."/>
        </authorList>
    </citation>
    <scope>NUCLEOTIDE SEQUENCE</scope>
</reference>
<proteinExistence type="predicted"/>
<evidence type="ECO:0000313" key="1">
    <source>
        <dbReference type="EMBL" id="CAI9726693.1"/>
    </source>
</evidence>
<name>A0AA36B2D7_OCTVU</name>
<dbReference type="Proteomes" id="UP001162480">
    <property type="component" value="Chromosome 8"/>
</dbReference>
<gene>
    <name evidence="1" type="ORF">OCTVUL_1B013320</name>
</gene>
<dbReference type="AlphaFoldDB" id="A0AA36B2D7"/>
<accession>A0AA36B2D7</accession>
<organism evidence="1 2">
    <name type="scientific">Octopus vulgaris</name>
    <name type="common">Common octopus</name>
    <dbReference type="NCBI Taxonomy" id="6645"/>
    <lineage>
        <taxon>Eukaryota</taxon>
        <taxon>Metazoa</taxon>
        <taxon>Spiralia</taxon>
        <taxon>Lophotrochozoa</taxon>
        <taxon>Mollusca</taxon>
        <taxon>Cephalopoda</taxon>
        <taxon>Coleoidea</taxon>
        <taxon>Octopodiformes</taxon>
        <taxon>Octopoda</taxon>
        <taxon>Incirrata</taxon>
        <taxon>Octopodidae</taxon>
        <taxon>Octopus</taxon>
    </lineage>
</organism>
<sequence length="84" mass="9761">MKGICEFSDISSGVTDRLWGILQTSKFESNGKMFHEQCCILNMEPEVNRITEMRRLKYWNKTSNTGNGKKPLSYLYFFAKPLMA</sequence>
<dbReference type="EMBL" id="OX597821">
    <property type="protein sequence ID" value="CAI9726693.1"/>
    <property type="molecule type" value="Genomic_DNA"/>
</dbReference>
<evidence type="ECO:0000313" key="2">
    <source>
        <dbReference type="Proteomes" id="UP001162480"/>
    </source>
</evidence>
<protein>
    <submittedName>
        <fullName evidence="1">Uncharacterized protein</fullName>
    </submittedName>
</protein>
<keyword evidence="2" id="KW-1185">Reference proteome</keyword>